<protein>
    <submittedName>
        <fullName evidence="1">Uncharacterized protein</fullName>
    </submittedName>
</protein>
<keyword evidence="2" id="KW-1185">Reference proteome</keyword>
<proteinExistence type="predicted"/>
<evidence type="ECO:0000313" key="2">
    <source>
        <dbReference type="Proteomes" id="UP001430953"/>
    </source>
</evidence>
<dbReference type="EMBL" id="JADYXP020000001">
    <property type="protein sequence ID" value="KAL0132439.1"/>
    <property type="molecule type" value="Genomic_DNA"/>
</dbReference>
<reference evidence="1 2" key="1">
    <citation type="submission" date="2023-03" db="EMBL/GenBank/DDBJ databases">
        <title>High recombination rates correlate with genetic variation in Cardiocondyla obscurior ants.</title>
        <authorList>
            <person name="Errbii M."/>
        </authorList>
    </citation>
    <scope>NUCLEOTIDE SEQUENCE [LARGE SCALE GENOMIC DNA]</scope>
    <source>
        <strain evidence="1">Alpha-2009</strain>
        <tissue evidence="1">Whole body</tissue>
    </source>
</reference>
<organism evidence="1 2">
    <name type="scientific">Cardiocondyla obscurior</name>
    <dbReference type="NCBI Taxonomy" id="286306"/>
    <lineage>
        <taxon>Eukaryota</taxon>
        <taxon>Metazoa</taxon>
        <taxon>Ecdysozoa</taxon>
        <taxon>Arthropoda</taxon>
        <taxon>Hexapoda</taxon>
        <taxon>Insecta</taxon>
        <taxon>Pterygota</taxon>
        <taxon>Neoptera</taxon>
        <taxon>Endopterygota</taxon>
        <taxon>Hymenoptera</taxon>
        <taxon>Apocrita</taxon>
        <taxon>Aculeata</taxon>
        <taxon>Formicoidea</taxon>
        <taxon>Formicidae</taxon>
        <taxon>Myrmicinae</taxon>
        <taxon>Cardiocondyla</taxon>
    </lineage>
</organism>
<name>A0AAW2GYS1_9HYME</name>
<evidence type="ECO:0000313" key="1">
    <source>
        <dbReference type="EMBL" id="KAL0132439.1"/>
    </source>
</evidence>
<sequence>MCLLLFFYFVISVKKKNLFFTNIINTYLTKWDVINLLLLDKLSRIYFNSRYILSRNLILLYIEY</sequence>
<comment type="caution">
    <text evidence="1">The sequence shown here is derived from an EMBL/GenBank/DDBJ whole genome shotgun (WGS) entry which is preliminary data.</text>
</comment>
<dbReference type="AlphaFoldDB" id="A0AAW2GYS1"/>
<gene>
    <name evidence="1" type="ORF">PUN28_000284</name>
</gene>
<accession>A0AAW2GYS1</accession>
<dbReference type="Proteomes" id="UP001430953">
    <property type="component" value="Unassembled WGS sequence"/>
</dbReference>